<sequence>MEDHHYGQKENITGPDIFDKPIDRTKSRQQAEQRFRGPETDIREKLEQLPPLSKKTKRNIGIAGAVALVLTGVIWAGGSFFGPKKTAENYVEAVLQGDWKSVYENLELPQGKLLGKEQFLAVTHEREPVEVTNLKLEEQDGYGGSDSRFLKEYTAEYSVKGDSSVRSMELTLSRQKEKKMLFFSKWCVIPEGLIVSNYTIKAPVGYKVEMDGTALTPEEQPELEESGYDVYAETVFAGDHVITASADSREQEEFPCYISTDESYYEVPKLSISKKTVEQMQETVRKFMGDVYGEVLNQSGPSEKYLDYWAVNNGNKETAAIARENADALYRKLEEDFAYTNGYESVQFTGMNFSNYYSEVTDEYSDEYGGSYVNLHVSYNYDYTYTGTSLSYDQQTTAEDRSESGSSDSYMTFIMEDGQWKICSADLYSIY</sequence>
<dbReference type="RefSeq" id="WP_257464804.1">
    <property type="nucleotide sequence ID" value="NZ_BAABXP010000002.1"/>
</dbReference>
<keyword evidence="4" id="KW-1185">Reference proteome</keyword>
<accession>A0ABV2M349</accession>
<dbReference type="Proteomes" id="UP001549106">
    <property type="component" value="Unassembled WGS sequence"/>
</dbReference>
<feature type="region of interest" description="Disordered" evidence="1">
    <location>
        <begin position="1"/>
        <end position="41"/>
    </location>
</feature>
<evidence type="ECO:0000313" key="4">
    <source>
        <dbReference type="Proteomes" id="UP001549106"/>
    </source>
</evidence>
<keyword evidence="2" id="KW-1133">Transmembrane helix</keyword>
<dbReference type="EMBL" id="JBEPMJ010000015">
    <property type="protein sequence ID" value="MET3750894.1"/>
    <property type="molecule type" value="Genomic_DNA"/>
</dbReference>
<name>A0ABV2M349_9FIRM</name>
<evidence type="ECO:0000313" key="3">
    <source>
        <dbReference type="EMBL" id="MET3750894.1"/>
    </source>
</evidence>
<evidence type="ECO:0008006" key="5">
    <source>
        <dbReference type="Google" id="ProtNLM"/>
    </source>
</evidence>
<reference evidence="3 4" key="1">
    <citation type="submission" date="2024-06" db="EMBL/GenBank/DDBJ databases">
        <title>Genomic Encyclopedia of Type Strains, Phase IV (KMG-IV): sequencing the most valuable type-strain genomes for metagenomic binning, comparative biology and taxonomic classification.</title>
        <authorList>
            <person name="Goeker M."/>
        </authorList>
    </citation>
    <scope>NUCLEOTIDE SEQUENCE [LARGE SCALE GENOMIC DNA]</scope>
    <source>
        <strain evidence="3 4">DSM 29492</strain>
    </source>
</reference>
<feature type="compositionally biased region" description="Basic and acidic residues" evidence="1">
    <location>
        <begin position="17"/>
        <end position="41"/>
    </location>
</feature>
<proteinExistence type="predicted"/>
<evidence type="ECO:0000256" key="1">
    <source>
        <dbReference type="SAM" id="MobiDB-lite"/>
    </source>
</evidence>
<feature type="transmembrane region" description="Helical" evidence="2">
    <location>
        <begin position="60"/>
        <end position="81"/>
    </location>
</feature>
<comment type="caution">
    <text evidence="3">The sequence shown here is derived from an EMBL/GenBank/DDBJ whole genome shotgun (WGS) entry which is preliminary data.</text>
</comment>
<keyword evidence="2" id="KW-0472">Membrane</keyword>
<keyword evidence="2" id="KW-0812">Transmembrane</keyword>
<gene>
    <name evidence="3" type="ORF">ABID24_002147</name>
</gene>
<protein>
    <recommendedName>
        <fullName evidence="5">DUF4179 domain-containing protein</fullName>
    </recommendedName>
</protein>
<organism evidence="3 4">
    <name type="scientific">Blautia caecimuris</name>
    <dbReference type="NCBI Taxonomy" id="1796615"/>
    <lineage>
        <taxon>Bacteria</taxon>
        <taxon>Bacillati</taxon>
        <taxon>Bacillota</taxon>
        <taxon>Clostridia</taxon>
        <taxon>Lachnospirales</taxon>
        <taxon>Lachnospiraceae</taxon>
        <taxon>Blautia</taxon>
    </lineage>
</organism>
<evidence type="ECO:0000256" key="2">
    <source>
        <dbReference type="SAM" id="Phobius"/>
    </source>
</evidence>